<dbReference type="PANTHER" id="PTHR10622">
    <property type="entry name" value="HET DOMAIN-CONTAINING PROTEIN"/>
    <property type="match status" value="1"/>
</dbReference>
<dbReference type="Pfam" id="PF06985">
    <property type="entry name" value="HET"/>
    <property type="match status" value="1"/>
</dbReference>
<gene>
    <name evidence="3" type="ORF">CGGC5_229</name>
</gene>
<feature type="domain" description="DUF8212" evidence="2">
    <location>
        <begin position="235"/>
        <end position="260"/>
    </location>
</feature>
<accession>L2FHV0</accession>
<proteinExistence type="predicted"/>
<evidence type="ECO:0000313" key="3">
    <source>
        <dbReference type="EMBL" id="ELA25765.1"/>
    </source>
</evidence>
<dbReference type="EMBL" id="KB021113">
    <property type="protein sequence ID" value="ELA25765.1"/>
    <property type="molecule type" value="Genomic_DNA"/>
</dbReference>
<reference evidence="3" key="1">
    <citation type="submission" date="2012-08" db="EMBL/GenBank/DDBJ databases">
        <title>Genome analysis of Colletotrichum orbiculare and Colletotrichum fructicola.</title>
        <authorList>
            <person name="Gan P.H.P."/>
            <person name="Ikeda K."/>
            <person name="Irieda H."/>
            <person name="Narusaka M."/>
            <person name="O'Connell R.J."/>
            <person name="Narusaka Y."/>
            <person name="Takano Y."/>
            <person name="Kubo Y."/>
            <person name="Shirasu K."/>
        </authorList>
    </citation>
    <scope>NUCLEOTIDE SEQUENCE</scope>
    <source>
        <strain evidence="3">Nara gc5</strain>
    </source>
</reference>
<organism evidence="3">
    <name type="scientific">Colletotrichum fructicola (strain Nara gc5)</name>
    <name type="common">Anthracnose fungus</name>
    <name type="synonym">Colletotrichum gloeosporioides (strain Nara gc5)</name>
    <dbReference type="NCBI Taxonomy" id="1213859"/>
    <lineage>
        <taxon>Eukaryota</taxon>
        <taxon>Fungi</taxon>
        <taxon>Dikarya</taxon>
        <taxon>Ascomycota</taxon>
        <taxon>Pezizomycotina</taxon>
        <taxon>Sordariomycetes</taxon>
        <taxon>Hypocreomycetidae</taxon>
        <taxon>Glomerellales</taxon>
        <taxon>Glomerellaceae</taxon>
        <taxon>Colletotrichum</taxon>
        <taxon>Colletotrichum gloeosporioides species complex</taxon>
    </lineage>
</organism>
<feature type="domain" description="Heterokaryon incompatibility" evidence="1">
    <location>
        <begin position="29"/>
        <end position="117"/>
    </location>
</feature>
<dbReference type="HOGENOM" id="CLU_000288_138_0_1"/>
<name>L2FHV0_COLFN</name>
<sequence length="341" mass="39194">MYLLHIEETEDTGCPFIELRLYVDDIPPYAILSHRWGSPDDEPTFRDLLLQTPSGTLKKGYRKIVSCCVQALEYGLSHAWIDTCCIDKSSSAELSEAINSMYSWYEASRICFAYMEDVPPNDNVFRRNSYFRQSTWFKRGWTLQELIAPDEVIFFDSQWSMRTLGSKSTLSEIISSETGIPQNILNNKNMLHSASVAQNMSWASLRQTTRVEDEAYSLMGLFGVNMPTVYGEGKKAFRRLQEEIMKASPDHTIFAWRAAEDDMYDGMLATSPRPFQQCGQFESLTYIEFIERFNITGANLKPYYFMTNYGLQIHLPIVALSPHFEGFYFAFLAAHDNISPE</sequence>
<dbReference type="Pfam" id="PF26640">
    <property type="entry name" value="DUF8212"/>
    <property type="match status" value="1"/>
</dbReference>
<protein>
    <submittedName>
        <fullName evidence="3">Het domain protein</fullName>
    </submittedName>
</protein>
<dbReference type="InterPro" id="IPR010730">
    <property type="entry name" value="HET"/>
</dbReference>
<evidence type="ECO:0000259" key="1">
    <source>
        <dbReference type="Pfam" id="PF06985"/>
    </source>
</evidence>
<dbReference type="InterPro" id="IPR058525">
    <property type="entry name" value="DUF8212"/>
</dbReference>
<dbReference type="AlphaFoldDB" id="L2FHV0"/>
<dbReference type="PANTHER" id="PTHR10622:SF10">
    <property type="entry name" value="HET DOMAIN-CONTAINING PROTEIN"/>
    <property type="match status" value="1"/>
</dbReference>
<dbReference type="STRING" id="1213859.L2FHV0"/>
<evidence type="ECO:0000259" key="2">
    <source>
        <dbReference type="Pfam" id="PF26640"/>
    </source>
</evidence>